<dbReference type="Proteomes" id="UP000070544">
    <property type="component" value="Unassembled WGS sequence"/>
</dbReference>
<keyword evidence="6" id="KW-0539">Nucleus</keyword>
<keyword evidence="10" id="KW-1185">Reference proteome</keyword>
<dbReference type="STRING" id="1344416.A0A139AFA2"/>
<dbReference type="OrthoDB" id="6365676at2759"/>
<keyword evidence="2" id="KW-0479">Metal-binding</keyword>
<evidence type="ECO:0000259" key="8">
    <source>
        <dbReference type="PROSITE" id="PS50157"/>
    </source>
</evidence>
<evidence type="ECO:0000313" key="10">
    <source>
        <dbReference type="Proteomes" id="UP000070544"/>
    </source>
</evidence>
<dbReference type="OMA" id="HERSHMN"/>
<protein>
    <recommendedName>
        <fullName evidence="8">C2H2-type domain-containing protein</fullName>
    </recommendedName>
</protein>
<dbReference type="AlphaFoldDB" id="A0A139AFA2"/>
<name>A0A139AFA2_GONPJ</name>
<keyword evidence="4 7" id="KW-0863">Zinc-finger</keyword>
<gene>
    <name evidence="9" type="ORF">M427DRAFT_99149</name>
</gene>
<feature type="domain" description="C2H2-type" evidence="8">
    <location>
        <begin position="12"/>
        <end position="39"/>
    </location>
</feature>
<dbReference type="EMBL" id="KQ965764">
    <property type="protein sequence ID" value="KXS15093.1"/>
    <property type="molecule type" value="Genomic_DNA"/>
</dbReference>
<dbReference type="GO" id="GO:0005634">
    <property type="term" value="C:nucleus"/>
    <property type="evidence" value="ECO:0007669"/>
    <property type="project" value="UniProtKB-SubCell"/>
</dbReference>
<evidence type="ECO:0000256" key="2">
    <source>
        <dbReference type="ARBA" id="ARBA00022723"/>
    </source>
</evidence>
<dbReference type="FunFam" id="3.30.160.60:FF:002343">
    <property type="entry name" value="Zinc finger protein 33A"/>
    <property type="match status" value="1"/>
</dbReference>
<evidence type="ECO:0000256" key="6">
    <source>
        <dbReference type="ARBA" id="ARBA00023242"/>
    </source>
</evidence>
<comment type="subcellular location">
    <subcellularLocation>
        <location evidence="1">Nucleus</location>
    </subcellularLocation>
</comment>
<feature type="non-terminal residue" evidence="9">
    <location>
        <position position="1"/>
    </location>
</feature>
<reference evidence="9 10" key="1">
    <citation type="journal article" date="2015" name="Genome Biol. Evol.">
        <title>Phylogenomic analyses indicate that early fungi evolved digesting cell walls of algal ancestors of land plants.</title>
        <authorList>
            <person name="Chang Y."/>
            <person name="Wang S."/>
            <person name="Sekimoto S."/>
            <person name="Aerts A.L."/>
            <person name="Choi C."/>
            <person name="Clum A."/>
            <person name="LaButti K.M."/>
            <person name="Lindquist E.A."/>
            <person name="Yee Ngan C."/>
            <person name="Ohm R.A."/>
            <person name="Salamov A.A."/>
            <person name="Grigoriev I.V."/>
            <person name="Spatafora J.W."/>
            <person name="Berbee M.L."/>
        </authorList>
    </citation>
    <scope>NUCLEOTIDE SEQUENCE [LARGE SCALE GENOMIC DNA]</scope>
    <source>
        <strain evidence="9 10">JEL478</strain>
    </source>
</reference>
<evidence type="ECO:0000256" key="4">
    <source>
        <dbReference type="ARBA" id="ARBA00022771"/>
    </source>
</evidence>
<dbReference type="Pfam" id="PF00096">
    <property type="entry name" value="zf-C2H2"/>
    <property type="match status" value="2"/>
</dbReference>
<dbReference type="GO" id="GO:0008270">
    <property type="term" value="F:zinc ion binding"/>
    <property type="evidence" value="ECO:0007669"/>
    <property type="project" value="UniProtKB-KW"/>
</dbReference>
<accession>A0A139AFA2</accession>
<sequence length="62" mass="7203">SHLKTHISERPFHCDHCSATFVRGHDLKRHTRLHTGEQPFSCEKCGKRFTRSGARLLLQCPF</sequence>
<dbReference type="GO" id="GO:0000981">
    <property type="term" value="F:DNA-binding transcription factor activity, RNA polymerase II-specific"/>
    <property type="evidence" value="ECO:0007669"/>
    <property type="project" value="TreeGrafter"/>
</dbReference>
<dbReference type="PANTHER" id="PTHR24394:SF44">
    <property type="entry name" value="ZINC FINGER PROTEIN 271-LIKE"/>
    <property type="match status" value="1"/>
</dbReference>
<dbReference type="PROSITE" id="PS50157">
    <property type="entry name" value="ZINC_FINGER_C2H2_2"/>
    <property type="match status" value="1"/>
</dbReference>
<evidence type="ECO:0000256" key="5">
    <source>
        <dbReference type="ARBA" id="ARBA00022833"/>
    </source>
</evidence>
<dbReference type="PANTHER" id="PTHR24394">
    <property type="entry name" value="ZINC FINGER PROTEIN"/>
    <property type="match status" value="1"/>
</dbReference>
<keyword evidence="3" id="KW-0677">Repeat</keyword>
<proteinExistence type="predicted"/>
<dbReference type="PROSITE" id="PS00028">
    <property type="entry name" value="ZINC_FINGER_C2H2_1"/>
    <property type="match status" value="1"/>
</dbReference>
<organism evidence="9 10">
    <name type="scientific">Gonapodya prolifera (strain JEL478)</name>
    <name type="common">Monoblepharis prolifera</name>
    <dbReference type="NCBI Taxonomy" id="1344416"/>
    <lineage>
        <taxon>Eukaryota</taxon>
        <taxon>Fungi</taxon>
        <taxon>Fungi incertae sedis</taxon>
        <taxon>Chytridiomycota</taxon>
        <taxon>Chytridiomycota incertae sedis</taxon>
        <taxon>Monoblepharidomycetes</taxon>
        <taxon>Monoblepharidales</taxon>
        <taxon>Gonapodyaceae</taxon>
        <taxon>Gonapodya</taxon>
    </lineage>
</organism>
<evidence type="ECO:0000256" key="1">
    <source>
        <dbReference type="ARBA" id="ARBA00004123"/>
    </source>
</evidence>
<dbReference type="SUPFAM" id="SSF57667">
    <property type="entry name" value="beta-beta-alpha zinc fingers"/>
    <property type="match status" value="1"/>
</dbReference>
<keyword evidence="5" id="KW-0862">Zinc</keyword>
<evidence type="ECO:0000313" key="9">
    <source>
        <dbReference type="EMBL" id="KXS15093.1"/>
    </source>
</evidence>
<dbReference type="FunFam" id="3.30.160.60:FF:000100">
    <property type="entry name" value="Zinc finger 45-like"/>
    <property type="match status" value="1"/>
</dbReference>
<dbReference type="InterPro" id="IPR013087">
    <property type="entry name" value="Znf_C2H2_type"/>
</dbReference>
<evidence type="ECO:0000256" key="3">
    <source>
        <dbReference type="ARBA" id="ARBA00022737"/>
    </source>
</evidence>
<dbReference type="InterPro" id="IPR036236">
    <property type="entry name" value="Znf_C2H2_sf"/>
</dbReference>
<dbReference type="Gene3D" id="3.30.160.60">
    <property type="entry name" value="Classic Zinc Finger"/>
    <property type="match status" value="2"/>
</dbReference>
<evidence type="ECO:0000256" key="7">
    <source>
        <dbReference type="PROSITE-ProRule" id="PRU00042"/>
    </source>
</evidence>